<keyword evidence="6" id="KW-0449">Lipoprotein</keyword>
<evidence type="ECO:0000256" key="6">
    <source>
        <dbReference type="ARBA" id="ARBA00023288"/>
    </source>
</evidence>
<organism evidence="8">
    <name type="scientific">Caldisericum exile</name>
    <dbReference type="NCBI Taxonomy" id="693075"/>
    <lineage>
        <taxon>Bacteria</taxon>
        <taxon>Pseudomonadati</taxon>
        <taxon>Caldisericota/Cryosericota group</taxon>
        <taxon>Caldisericota</taxon>
        <taxon>Caldisericia</taxon>
        <taxon>Caldisericales</taxon>
        <taxon>Caldisericaceae</taxon>
        <taxon>Caldisericum</taxon>
    </lineage>
</organism>
<dbReference type="PANTHER" id="PTHR34296:SF2">
    <property type="entry name" value="ABC TRANSPORTER GUANOSINE-BINDING PROTEIN NUPN"/>
    <property type="match status" value="1"/>
</dbReference>
<dbReference type="InterPro" id="IPR050957">
    <property type="entry name" value="BMP_lipoprotein"/>
</dbReference>
<keyword evidence="4" id="KW-0732">Signal</keyword>
<feature type="domain" description="ABC transporter substrate-binding protein PnrA-like" evidence="7">
    <location>
        <begin position="38"/>
        <end position="334"/>
    </location>
</feature>
<dbReference type="PROSITE" id="PS51257">
    <property type="entry name" value="PROKAR_LIPOPROTEIN"/>
    <property type="match status" value="1"/>
</dbReference>
<keyword evidence="3" id="KW-1003">Cell membrane</keyword>
<comment type="caution">
    <text evidence="8">The sequence shown here is derived from an EMBL/GenBank/DDBJ whole genome shotgun (WGS) entry which is preliminary data.</text>
</comment>
<evidence type="ECO:0000259" key="7">
    <source>
        <dbReference type="Pfam" id="PF02608"/>
    </source>
</evidence>
<accession>A0A7C4XS41</accession>
<evidence type="ECO:0000256" key="1">
    <source>
        <dbReference type="ARBA" id="ARBA00004193"/>
    </source>
</evidence>
<dbReference type="Pfam" id="PF02608">
    <property type="entry name" value="Bmp"/>
    <property type="match status" value="1"/>
</dbReference>
<dbReference type="SUPFAM" id="SSF53822">
    <property type="entry name" value="Periplasmic binding protein-like I"/>
    <property type="match status" value="1"/>
</dbReference>
<dbReference type="GO" id="GO:0005886">
    <property type="term" value="C:plasma membrane"/>
    <property type="evidence" value="ECO:0007669"/>
    <property type="project" value="UniProtKB-SubCell"/>
</dbReference>
<dbReference type="Gene3D" id="3.40.50.2300">
    <property type="match status" value="2"/>
</dbReference>
<gene>
    <name evidence="8" type="ORF">ENV82_00205</name>
</gene>
<dbReference type="InterPro" id="IPR003760">
    <property type="entry name" value="PnrA-like"/>
</dbReference>
<sequence>MRREEKTRRFLISLLVVVFVLGLTASYGCGKKETKVEKIKIALILPSTKDDMAWSQGMYEGVMAAQKELGVDNVEVNVTEQMPDPVNAGAAIRDYANKGFNIIIAHGSQYQNPVMEVAKDFPNVTFAYGTAFQTATNVFAYNPEAQDGAYIFGVLAAKLTKTKTVGIVGPVKTGDAIKYNYGFKQGVDSIDPSIKVLESYTGSFGDTIKAKEMATAQIEAGADILTGTAQQSVGAIQAVAEKPGVYWFSNDVDQSSLAPDHIIASQAYKWKDVVLYIVDNYKKGKLGGEVISLSLSNGRIEIVFNPKLKSTLITPEIEKLFNETLEKIKNGSIKVKLP</sequence>
<evidence type="ECO:0000256" key="3">
    <source>
        <dbReference type="ARBA" id="ARBA00022475"/>
    </source>
</evidence>
<reference evidence="8" key="1">
    <citation type="journal article" date="2020" name="mSystems">
        <title>Genome- and Community-Level Interaction Insights into Carbon Utilization and Element Cycling Functions of Hydrothermarchaeota in Hydrothermal Sediment.</title>
        <authorList>
            <person name="Zhou Z."/>
            <person name="Liu Y."/>
            <person name="Xu W."/>
            <person name="Pan J."/>
            <person name="Luo Z.H."/>
            <person name="Li M."/>
        </authorList>
    </citation>
    <scope>NUCLEOTIDE SEQUENCE [LARGE SCALE GENOMIC DNA]</scope>
    <source>
        <strain evidence="8">SpSt-794</strain>
    </source>
</reference>
<dbReference type="InterPro" id="IPR028082">
    <property type="entry name" value="Peripla_BP_I"/>
</dbReference>
<dbReference type="AlphaFoldDB" id="A0A7C4XS41"/>
<protein>
    <submittedName>
        <fullName evidence="8">BMP family ABC transporter substrate-binding protein</fullName>
    </submittedName>
</protein>
<keyword evidence="5" id="KW-0472">Membrane</keyword>
<comment type="subcellular location">
    <subcellularLocation>
        <location evidence="1">Cell membrane</location>
        <topology evidence="1">Lipid-anchor</topology>
    </subcellularLocation>
</comment>
<evidence type="ECO:0000313" key="8">
    <source>
        <dbReference type="EMBL" id="HGW59856.1"/>
    </source>
</evidence>
<evidence type="ECO:0000256" key="4">
    <source>
        <dbReference type="ARBA" id="ARBA00022729"/>
    </source>
</evidence>
<comment type="similarity">
    <text evidence="2">Belongs to the BMP lipoprotein family.</text>
</comment>
<evidence type="ECO:0000256" key="2">
    <source>
        <dbReference type="ARBA" id="ARBA00008610"/>
    </source>
</evidence>
<proteinExistence type="inferred from homology"/>
<evidence type="ECO:0000256" key="5">
    <source>
        <dbReference type="ARBA" id="ARBA00023136"/>
    </source>
</evidence>
<dbReference type="PANTHER" id="PTHR34296">
    <property type="entry name" value="TRANSCRIPTIONAL ACTIVATOR PROTEIN MED"/>
    <property type="match status" value="1"/>
</dbReference>
<dbReference type="CDD" id="cd06304">
    <property type="entry name" value="PBP1_BmpA_Med_PnrA-like"/>
    <property type="match status" value="1"/>
</dbReference>
<name>A0A7C4XS41_9BACT</name>
<dbReference type="EMBL" id="DTHV01000009">
    <property type="protein sequence ID" value="HGW59856.1"/>
    <property type="molecule type" value="Genomic_DNA"/>
</dbReference>